<comment type="caution">
    <text evidence="4">The sequence shown here is derived from an EMBL/GenBank/DDBJ whole genome shotgun (WGS) entry which is preliminary data.</text>
</comment>
<keyword evidence="1 2" id="KW-0732">Signal</keyword>
<dbReference type="RefSeq" id="WP_386126840.1">
    <property type="nucleotide sequence ID" value="NZ_JBHTJL010000003.1"/>
</dbReference>
<dbReference type="NCBIfam" id="TIGR04183">
    <property type="entry name" value="Por_Secre_tail"/>
    <property type="match status" value="1"/>
</dbReference>
<feature type="signal peptide" evidence="2">
    <location>
        <begin position="1"/>
        <end position="19"/>
    </location>
</feature>
<feature type="domain" description="Secretion system C-terminal sorting" evidence="3">
    <location>
        <begin position="312"/>
        <end position="376"/>
    </location>
</feature>
<dbReference type="Proteomes" id="UP001597013">
    <property type="component" value="Unassembled WGS sequence"/>
</dbReference>
<evidence type="ECO:0000256" key="1">
    <source>
        <dbReference type="ARBA" id="ARBA00022729"/>
    </source>
</evidence>
<dbReference type="Pfam" id="PF18962">
    <property type="entry name" value="Por_Secre_tail"/>
    <property type="match status" value="1"/>
</dbReference>
<dbReference type="EMBL" id="JBHTJL010000003">
    <property type="protein sequence ID" value="MFD1061692.1"/>
    <property type="molecule type" value="Genomic_DNA"/>
</dbReference>
<evidence type="ECO:0000313" key="4">
    <source>
        <dbReference type="EMBL" id="MFD1061692.1"/>
    </source>
</evidence>
<feature type="chain" id="PRO_5046990783" evidence="2">
    <location>
        <begin position="20"/>
        <end position="378"/>
    </location>
</feature>
<evidence type="ECO:0000259" key="3">
    <source>
        <dbReference type="Pfam" id="PF18962"/>
    </source>
</evidence>
<keyword evidence="5" id="KW-1185">Reference proteome</keyword>
<protein>
    <submittedName>
        <fullName evidence="4">T9SS type A sorting domain-containing protein</fullName>
    </submittedName>
</protein>
<sequence length="378" mass="44142">MKKITIVFLFLCLTFSSFGQQLLSTRDQLFNFGTNTWEDNSGENYIYDSNGRLISRTELFFFNNVWEPTNRDVYTYNTSNTIETFQSYDSNSQTFINDFRTIYNYDSNGVIQNLVDENWNGTSWENDAIFIFNYVNNRLDTAIFQFWNGTTYVNEERNRLEYDVNNRLENLIFDDWTGNSWSLGGRERVEYDANGFINLSVVEDWNGTAYVEDERETFTYSASGNRLTEAITFNNITTTYDYTYDNNEQISNIDNPFIDLDGLTYQVQSFPFFNKVLMRENISFGNERTLYDYQNSIALNTELFQDESNLIVHPNPVYSTLNISSNSIISEVKIFDLLGKLVIETNETTIDVSNLYEGVYLLKISGDNKSSIRKFIKK</sequence>
<gene>
    <name evidence="4" type="ORF">ACFQ1Q_00440</name>
</gene>
<dbReference type="Gene3D" id="2.40.128.720">
    <property type="match status" value="2"/>
</dbReference>
<reference evidence="5" key="1">
    <citation type="journal article" date="2019" name="Int. J. Syst. Evol. Microbiol.">
        <title>The Global Catalogue of Microorganisms (GCM) 10K type strain sequencing project: providing services to taxonomists for standard genome sequencing and annotation.</title>
        <authorList>
            <consortium name="The Broad Institute Genomics Platform"/>
            <consortium name="The Broad Institute Genome Sequencing Center for Infectious Disease"/>
            <person name="Wu L."/>
            <person name="Ma J."/>
        </authorList>
    </citation>
    <scope>NUCLEOTIDE SEQUENCE [LARGE SCALE GENOMIC DNA]</scope>
    <source>
        <strain evidence="5">CCUG 62215</strain>
    </source>
</reference>
<evidence type="ECO:0000313" key="5">
    <source>
        <dbReference type="Proteomes" id="UP001597013"/>
    </source>
</evidence>
<evidence type="ECO:0000256" key="2">
    <source>
        <dbReference type="SAM" id="SignalP"/>
    </source>
</evidence>
<organism evidence="4 5">
    <name type="scientific">Winogradskyella litorisediminis</name>
    <dbReference type="NCBI Taxonomy" id="1156618"/>
    <lineage>
        <taxon>Bacteria</taxon>
        <taxon>Pseudomonadati</taxon>
        <taxon>Bacteroidota</taxon>
        <taxon>Flavobacteriia</taxon>
        <taxon>Flavobacteriales</taxon>
        <taxon>Flavobacteriaceae</taxon>
        <taxon>Winogradskyella</taxon>
    </lineage>
</organism>
<dbReference type="InterPro" id="IPR026444">
    <property type="entry name" value="Secre_tail"/>
</dbReference>
<name>A0ABW3N248_9FLAO</name>
<proteinExistence type="predicted"/>
<accession>A0ABW3N248</accession>